<evidence type="ECO:0000256" key="1">
    <source>
        <dbReference type="SAM" id="MobiDB-lite"/>
    </source>
</evidence>
<feature type="compositionally biased region" description="Polar residues" evidence="1">
    <location>
        <begin position="91"/>
        <end position="110"/>
    </location>
</feature>
<feature type="region of interest" description="Disordered" evidence="1">
    <location>
        <begin position="1"/>
        <end position="179"/>
    </location>
</feature>
<organism evidence="2">
    <name type="scientific">Clastoptera arizonana</name>
    <name type="common">Arizona spittle bug</name>
    <dbReference type="NCBI Taxonomy" id="38151"/>
    <lineage>
        <taxon>Eukaryota</taxon>
        <taxon>Metazoa</taxon>
        <taxon>Ecdysozoa</taxon>
        <taxon>Arthropoda</taxon>
        <taxon>Hexapoda</taxon>
        <taxon>Insecta</taxon>
        <taxon>Pterygota</taxon>
        <taxon>Neoptera</taxon>
        <taxon>Paraneoptera</taxon>
        <taxon>Hemiptera</taxon>
        <taxon>Auchenorrhyncha</taxon>
        <taxon>Cercopoidea</taxon>
        <taxon>Clastopteridae</taxon>
        <taxon>Clastoptera</taxon>
    </lineage>
</organism>
<feature type="compositionally biased region" description="Basic and acidic residues" evidence="1">
    <location>
        <begin position="60"/>
        <end position="77"/>
    </location>
</feature>
<evidence type="ECO:0000313" key="2">
    <source>
        <dbReference type="EMBL" id="JAS05614.1"/>
    </source>
</evidence>
<dbReference type="AlphaFoldDB" id="A0A1B6BX40"/>
<proteinExistence type="predicted"/>
<accession>A0A1B6BX40</accession>
<gene>
    <name evidence="2" type="ORF">g.32384</name>
</gene>
<name>A0A1B6BX40_9HEMI</name>
<sequence>PPQNHSQPPPTFMRNQPTDPMGWKKIAEEWARAKQSQGAGSTVSTPSSRGTPRQGGSTPRYDEGRKTTPRYDGDSRGPGRLNNYPPLRSPRTANYKNSPRGQVYDNNVQPSPKVYDNNKSPRLPPGPGQYDPYGLGSTKSPRFIGASPRSGRSTPRTIASPRSMVESSLGDATPLYDEN</sequence>
<feature type="compositionally biased region" description="Polar residues" evidence="1">
    <location>
        <begin position="34"/>
        <end position="57"/>
    </location>
</feature>
<feature type="compositionally biased region" description="Pro residues" evidence="1">
    <location>
        <begin position="1"/>
        <end position="11"/>
    </location>
</feature>
<feature type="non-terminal residue" evidence="2">
    <location>
        <position position="1"/>
    </location>
</feature>
<reference evidence="2" key="1">
    <citation type="submission" date="2015-12" db="EMBL/GenBank/DDBJ databases">
        <title>De novo transcriptome assembly of four potential Pierce s Disease insect vectors from Arizona vineyards.</title>
        <authorList>
            <person name="Tassone E.E."/>
        </authorList>
    </citation>
    <scope>NUCLEOTIDE SEQUENCE</scope>
</reference>
<protein>
    <submittedName>
        <fullName evidence="2">Uncharacterized protein</fullName>
    </submittedName>
</protein>
<dbReference type="EMBL" id="GEDC01031684">
    <property type="protein sequence ID" value="JAS05614.1"/>
    <property type="molecule type" value="Transcribed_RNA"/>
</dbReference>